<keyword evidence="4" id="KW-1185">Reference proteome</keyword>
<feature type="compositionally biased region" description="Basic and acidic residues" evidence="1">
    <location>
        <begin position="37"/>
        <end position="60"/>
    </location>
</feature>
<keyword evidence="2" id="KW-0812">Transmembrane</keyword>
<dbReference type="RefSeq" id="WP_320380349.1">
    <property type="nucleotide sequence ID" value="NZ_JAWDIQ010000002.1"/>
</dbReference>
<keyword evidence="2" id="KW-0472">Membrane</keyword>
<evidence type="ECO:0000313" key="4">
    <source>
        <dbReference type="Proteomes" id="UP001275315"/>
    </source>
</evidence>
<evidence type="ECO:0000313" key="3">
    <source>
        <dbReference type="EMBL" id="MDY0409554.1"/>
    </source>
</evidence>
<name>A0ABU5CT87_9BACI</name>
<feature type="compositionally biased region" description="Basic residues" evidence="1">
    <location>
        <begin position="68"/>
        <end position="77"/>
    </location>
</feature>
<keyword evidence="2" id="KW-1133">Transmembrane helix</keyword>
<reference evidence="3 4" key="1">
    <citation type="submission" date="2023-10" db="EMBL/GenBank/DDBJ databases">
        <title>Virgibacillus soli CC-YMP-6 genome.</title>
        <authorList>
            <person name="Miliotis G."/>
            <person name="Sengupta P."/>
            <person name="Hameed A."/>
            <person name="Chuvochina M."/>
            <person name="Mcdonagh F."/>
            <person name="Simpson A.C."/>
            <person name="Singh N.K."/>
            <person name="Rekha P.D."/>
            <person name="Raman K."/>
            <person name="Hugenholtz P."/>
            <person name="Venkateswaran K."/>
        </authorList>
    </citation>
    <scope>NUCLEOTIDE SEQUENCE [LARGE SCALE GENOMIC DNA]</scope>
    <source>
        <strain evidence="3 4">CC-YMP-6</strain>
    </source>
</reference>
<accession>A0ABU5CT87</accession>
<organism evidence="3 4">
    <name type="scientific">Paracerasibacillus soli</name>
    <dbReference type="NCBI Taxonomy" id="480284"/>
    <lineage>
        <taxon>Bacteria</taxon>
        <taxon>Bacillati</taxon>
        <taxon>Bacillota</taxon>
        <taxon>Bacilli</taxon>
        <taxon>Bacillales</taxon>
        <taxon>Bacillaceae</taxon>
        <taxon>Paracerasibacillus</taxon>
    </lineage>
</organism>
<proteinExistence type="predicted"/>
<dbReference type="EMBL" id="JAWDIQ010000002">
    <property type="protein sequence ID" value="MDY0409554.1"/>
    <property type="molecule type" value="Genomic_DNA"/>
</dbReference>
<dbReference type="Proteomes" id="UP001275315">
    <property type="component" value="Unassembled WGS sequence"/>
</dbReference>
<evidence type="ECO:0000256" key="1">
    <source>
        <dbReference type="SAM" id="MobiDB-lite"/>
    </source>
</evidence>
<evidence type="ECO:0000256" key="2">
    <source>
        <dbReference type="SAM" id="Phobius"/>
    </source>
</evidence>
<comment type="caution">
    <text evidence="3">The sequence shown here is derived from an EMBL/GenBank/DDBJ whole genome shotgun (WGS) entry which is preliminary data.</text>
</comment>
<protein>
    <submittedName>
        <fullName evidence="3">Uncharacterized protein</fullName>
    </submittedName>
</protein>
<feature type="transmembrane region" description="Helical" evidence="2">
    <location>
        <begin position="7"/>
        <end position="27"/>
    </location>
</feature>
<sequence length="77" mass="8932">MMKRKSIIIISIIVLLSAIGIGVYYQLSKPSSEEKLTHFKEKVKNPEEESAKDTKEENKPIQKNNQKVLRKGFLRMQ</sequence>
<feature type="region of interest" description="Disordered" evidence="1">
    <location>
        <begin position="37"/>
        <end position="77"/>
    </location>
</feature>
<gene>
    <name evidence="3" type="ORF">RWD45_14390</name>
</gene>